<dbReference type="InterPro" id="IPR001775">
    <property type="entry name" value="GspD/PilQ"/>
</dbReference>
<evidence type="ECO:0000313" key="6">
    <source>
        <dbReference type="EMBL" id="MQK28352.1"/>
    </source>
</evidence>
<evidence type="ECO:0000313" key="7">
    <source>
        <dbReference type="Proteomes" id="UP000359125"/>
    </source>
</evidence>
<reference evidence="6 7" key="1">
    <citation type="journal article" date="2019" name="Environ. Health Perspect.">
        <title>Inter-host Transmission of Carbapenemase-Producing Escherichia coli among Humans and Backyard Animals.</title>
        <authorList>
            <person name="Li J."/>
            <person name="Bi Z."/>
            <person name="Ma S."/>
            <person name="Chen B."/>
            <person name="Cai C."/>
            <person name="He J."/>
            <person name="Schwarz S."/>
            <person name="Sun C."/>
            <person name="Zhou Y."/>
            <person name="Yin J."/>
            <person name="Hulth A."/>
            <person name="Wang Y."/>
            <person name="Shen Z."/>
            <person name="Wang S."/>
            <person name="Wu C."/>
            <person name="Nilsson L.E."/>
            <person name="Walsh T.R."/>
            <person name="Borjesson S."/>
            <person name="Shen J."/>
            <person name="Sun Q."/>
            <person name="Wang Y."/>
        </authorList>
    </citation>
    <scope>NUCLEOTIDE SEQUENCE [LARGE SCALE GENOMIC DNA]</scope>
    <source>
        <strain evidence="6 7">A016f</strain>
    </source>
</reference>
<gene>
    <name evidence="6" type="ORF">EIZ93_30090</name>
</gene>
<protein>
    <recommendedName>
        <fullName evidence="5">Type II/III secretion system secretin-like domain-containing protein</fullName>
    </recommendedName>
</protein>
<dbReference type="AlphaFoldDB" id="A0A5P0JHW0"/>
<dbReference type="PRINTS" id="PR00811">
    <property type="entry name" value="BCTERIALGSPD"/>
</dbReference>
<dbReference type="InterPro" id="IPR004846">
    <property type="entry name" value="T2SS/T3SS_dom"/>
</dbReference>
<accession>A0A5P0JHW0</accession>
<dbReference type="Proteomes" id="UP000359125">
    <property type="component" value="Unassembled WGS sequence"/>
</dbReference>
<dbReference type="PANTHER" id="PTHR30332:SF24">
    <property type="entry name" value="SECRETIN GSPD-RELATED"/>
    <property type="match status" value="1"/>
</dbReference>
<dbReference type="EMBL" id="RYCF01000627">
    <property type="protein sequence ID" value="MQK28352.1"/>
    <property type="molecule type" value="Genomic_DNA"/>
</dbReference>
<evidence type="ECO:0000256" key="4">
    <source>
        <dbReference type="RuleBase" id="RU004003"/>
    </source>
</evidence>
<sequence length="191" mass="20871">VPVLTGSTVGSNNSNPFNTVERKKVGIMLKVTPQINEGNAVQMVIEQEVSKVEGQTSLDVVFGERKLKTTVLANDGELIVLGGLMDDQAGESVAKVPLLGDIPLIGNLFKSTADKKEKRNLMVFIRPTILRDGMAADGVSQRKYNYMRAEQIYRDEQGLSLMPHTAQPVLPAQNQALPPEVRAFLNAGRTR</sequence>
<comment type="similarity">
    <text evidence="4">Belongs to the bacterial secretin family.</text>
</comment>
<evidence type="ECO:0000256" key="3">
    <source>
        <dbReference type="ARBA" id="ARBA00023136"/>
    </source>
</evidence>
<keyword evidence="3" id="KW-0472">Membrane</keyword>
<dbReference type="PANTHER" id="PTHR30332">
    <property type="entry name" value="PROBABLE GENERAL SECRETION PATHWAY PROTEIN D"/>
    <property type="match status" value="1"/>
</dbReference>
<name>A0A5P0JHW0_ECOLX</name>
<dbReference type="GO" id="GO:0016020">
    <property type="term" value="C:membrane"/>
    <property type="evidence" value="ECO:0007669"/>
    <property type="project" value="UniProtKB-SubCell"/>
</dbReference>
<comment type="caution">
    <text evidence="6">The sequence shown here is derived from an EMBL/GenBank/DDBJ whole genome shotgun (WGS) entry which is preliminary data.</text>
</comment>
<dbReference type="Pfam" id="PF00263">
    <property type="entry name" value="Secretin"/>
    <property type="match status" value="1"/>
</dbReference>
<organism evidence="6 7">
    <name type="scientific">Escherichia coli</name>
    <dbReference type="NCBI Taxonomy" id="562"/>
    <lineage>
        <taxon>Bacteria</taxon>
        <taxon>Pseudomonadati</taxon>
        <taxon>Pseudomonadota</taxon>
        <taxon>Gammaproteobacteria</taxon>
        <taxon>Enterobacterales</taxon>
        <taxon>Enterobacteriaceae</taxon>
        <taxon>Escherichia</taxon>
    </lineage>
</organism>
<dbReference type="RefSeq" id="WP_414651275.1">
    <property type="nucleotide sequence ID" value="NZ_RYCF01000627.1"/>
</dbReference>
<evidence type="ECO:0000256" key="2">
    <source>
        <dbReference type="ARBA" id="ARBA00022729"/>
    </source>
</evidence>
<keyword evidence="2" id="KW-0732">Signal</keyword>
<dbReference type="GO" id="GO:0009306">
    <property type="term" value="P:protein secretion"/>
    <property type="evidence" value="ECO:0007669"/>
    <property type="project" value="InterPro"/>
</dbReference>
<dbReference type="GO" id="GO:0015627">
    <property type="term" value="C:type II protein secretion system complex"/>
    <property type="evidence" value="ECO:0007669"/>
    <property type="project" value="TreeGrafter"/>
</dbReference>
<feature type="domain" description="Type II/III secretion system secretin-like" evidence="5">
    <location>
        <begin position="2"/>
        <end position="131"/>
    </location>
</feature>
<evidence type="ECO:0000259" key="5">
    <source>
        <dbReference type="Pfam" id="PF00263"/>
    </source>
</evidence>
<dbReference type="PRINTS" id="PR01032">
    <property type="entry name" value="PHAGEIV"/>
</dbReference>
<evidence type="ECO:0000256" key="1">
    <source>
        <dbReference type="ARBA" id="ARBA00004370"/>
    </source>
</evidence>
<dbReference type="InterPro" id="IPR050810">
    <property type="entry name" value="Bact_Secretion_Sys_Channel"/>
</dbReference>
<proteinExistence type="inferred from homology"/>
<comment type="subcellular location">
    <subcellularLocation>
        <location evidence="1">Membrane</location>
    </subcellularLocation>
</comment>
<feature type="non-terminal residue" evidence="6">
    <location>
        <position position="1"/>
    </location>
</feature>